<reference evidence="2 3" key="1">
    <citation type="submission" date="2016-05" db="EMBL/GenBank/DDBJ databases">
        <title>Genome sequencing reveals origins of a unique bacterial endosymbiosis in the earliest lineages of terrestrial Fungi.</title>
        <authorList>
            <consortium name="DOE Joint Genome Institute"/>
            <person name="Uehling J."/>
            <person name="Gryganskyi A."/>
            <person name="Hameed K."/>
            <person name="Tschaplinski T."/>
            <person name="Misztal P."/>
            <person name="Wu S."/>
            <person name="Desiro A."/>
            <person name="Vande Pol N."/>
            <person name="Du Z.-Y."/>
            <person name="Zienkiewicz A."/>
            <person name="Zienkiewicz K."/>
            <person name="Morin E."/>
            <person name="Tisserant E."/>
            <person name="Splivallo R."/>
            <person name="Hainaut M."/>
            <person name="Henrissat B."/>
            <person name="Ohm R."/>
            <person name="Kuo A."/>
            <person name="Yan J."/>
            <person name="Lipzen A."/>
            <person name="Nolan M."/>
            <person name="Labutti K."/>
            <person name="Barry K."/>
            <person name="Goldstein A."/>
            <person name="Labbe J."/>
            <person name="Schadt C."/>
            <person name="Tuskan G."/>
            <person name="Grigoriev I."/>
            <person name="Martin F."/>
            <person name="Vilgalys R."/>
            <person name="Bonito G."/>
        </authorList>
    </citation>
    <scope>NUCLEOTIDE SEQUENCE [LARGE SCALE GENOMIC DNA]</scope>
    <source>
        <strain evidence="2 3">AG-77</strain>
    </source>
</reference>
<dbReference type="OrthoDB" id="2435398at2759"/>
<sequence length="266" mass="29986">MSTPPAPGKAPPMVSDLAFVDDTSLVGPGHTELTRMTDVGTEFFGMHGIEINGKKTELLAINPTQKGLIGYFTHCRLQDVQRAARLWESPLSNPAIASMYTQHNLIARVYQLKVERDVNLCDVSIEVSRVKEREEENQGHADEKQEVSEEEEVVLWELGSEDEEEPPEVRDKLRQQAAKEAAEEGKGRKKTEKQAERSRRRQELERALPPKRRLMGAVKAQLKKLEAEAYPPLPANTERIQHQASSNTPKHSYSHIIMEEATQSAM</sequence>
<evidence type="ECO:0000313" key="3">
    <source>
        <dbReference type="Proteomes" id="UP000078512"/>
    </source>
</evidence>
<evidence type="ECO:0000256" key="1">
    <source>
        <dbReference type="SAM" id="MobiDB-lite"/>
    </source>
</evidence>
<feature type="compositionally biased region" description="Acidic residues" evidence="1">
    <location>
        <begin position="148"/>
        <end position="166"/>
    </location>
</feature>
<feature type="compositionally biased region" description="Basic and acidic residues" evidence="1">
    <location>
        <begin position="180"/>
        <end position="208"/>
    </location>
</feature>
<proteinExistence type="predicted"/>
<dbReference type="EMBL" id="KV442068">
    <property type="protein sequence ID" value="OAQ26327.1"/>
    <property type="molecule type" value="Genomic_DNA"/>
</dbReference>
<organism evidence="2 3">
    <name type="scientific">Linnemannia elongata AG-77</name>
    <dbReference type="NCBI Taxonomy" id="1314771"/>
    <lineage>
        <taxon>Eukaryota</taxon>
        <taxon>Fungi</taxon>
        <taxon>Fungi incertae sedis</taxon>
        <taxon>Mucoromycota</taxon>
        <taxon>Mortierellomycotina</taxon>
        <taxon>Mortierellomycetes</taxon>
        <taxon>Mortierellales</taxon>
        <taxon>Mortierellaceae</taxon>
        <taxon>Linnemannia</taxon>
    </lineage>
</organism>
<evidence type="ECO:0000313" key="2">
    <source>
        <dbReference type="EMBL" id="OAQ26327.1"/>
    </source>
</evidence>
<keyword evidence="3" id="KW-1185">Reference proteome</keyword>
<name>A0A197JM54_9FUNG</name>
<feature type="compositionally biased region" description="Basic and acidic residues" evidence="1">
    <location>
        <begin position="130"/>
        <end position="147"/>
    </location>
</feature>
<protein>
    <submittedName>
        <fullName evidence="2">Uncharacterized protein</fullName>
    </submittedName>
</protein>
<dbReference type="AlphaFoldDB" id="A0A197JM54"/>
<gene>
    <name evidence="2" type="ORF">K457DRAFT_22273</name>
</gene>
<feature type="region of interest" description="Disordered" evidence="1">
    <location>
        <begin position="130"/>
        <end position="211"/>
    </location>
</feature>
<accession>A0A197JM54</accession>
<dbReference type="Proteomes" id="UP000078512">
    <property type="component" value="Unassembled WGS sequence"/>
</dbReference>